<feature type="binding site" evidence="2">
    <location>
        <position position="64"/>
    </location>
    <ligand>
        <name>Ni(2+)</name>
        <dbReference type="ChEBI" id="CHEBI:49786"/>
    </ligand>
</feature>
<gene>
    <name evidence="4" type="ORF">MMINT_01070</name>
</gene>
<dbReference type="PANTHER" id="PTHR43485:SF1">
    <property type="entry name" value="FORMATE HYDROGENLYASE SUBUNIT 5-RELATED"/>
    <property type="match status" value="1"/>
</dbReference>
<dbReference type="FunCoup" id="R9T450">
    <property type="interactions" value="41"/>
</dbReference>
<evidence type="ECO:0000256" key="2">
    <source>
        <dbReference type="PIRSR" id="PIRSR601501-1"/>
    </source>
</evidence>
<keyword evidence="4" id="KW-0830">Ubiquinone</keyword>
<dbReference type="STRING" id="1295009.MMINT_01070"/>
<evidence type="ECO:0000313" key="4">
    <source>
        <dbReference type="EMBL" id="AGN25515.1"/>
    </source>
</evidence>
<dbReference type="InParanoid" id="R9T450"/>
<dbReference type="GO" id="GO:0048038">
    <property type="term" value="F:quinone binding"/>
    <property type="evidence" value="ECO:0007669"/>
    <property type="project" value="InterPro"/>
</dbReference>
<evidence type="ECO:0000313" key="5">
    <source>
        <dbReference type="Proteomes" id="UP000014070"/>
    </source>
</evidence>
<comment type="cofactor">
    <cofactor evidence="2">
        <name>Ni(2+)</name>
        <dbReference type="ChEBI" id="CHEBI:49786"/>
    </cofactor>
</comment>
<feature type="domain" description="NADH-quinone oxidoreductase subunit D" evidence="3">
    <location>
        <begin position="119"/>
        <end position="285"/>
    </location>
</feature>
<dbReference type="InterPro" id="IPR029014">
    <property type="entry name" value="NiFe-Hase_large"/>
</dbReference>
<reference evidence="4 5" key="1">
    <citation type="journal article" date="2013" name="Genome Announc.">
        <title>Genome sequence of 'Candidatus Methanomassiliicoccus intestinalis' Issoire-Mx1, a third thermoplasmatales-related methanogenic archaeon from human feces.</title>
        <authorList>
            <person name="Borrel G."/>
            <person name="Harris H.M."/>
            <person name="Parisot N."/>
            <person name="Gaci N."/>
            <person name="Tottey W."/>
            <person name="Mihajlovski A."/>
            <person name="Deane J."/>
            <person name="Gribaldo S."/>
            <person name="Bardot O."/>
            <person name="Peyretaillade E."/>
            <person name="Peyret P."/>
            <person name="O'Toole P.W."/>
            <person name="Brugere J.F."/>
        </authorList>
    </citation>
    <scope>NUCLEOTIDE SEQUENCE [LARGE SCALE GENOMIC DNA]</scope>
    <source>
        <strain evidence="4 5">Issoire-Mx1</strain>
    </source>
</reference>
<dbReference type="GO" id="GO:0016651">
    <property type="term" value="F:oxidoreductase activity, acting on NAD(P)H"/>
    <property type="evidence" value="ECO:0007669"/>
    <property type="project" value="InterPro"/>
</dbReference>
<dbReference type="InterPro" id="IPR001135">
    <property type="entry name" value="NADH_Q_OxRdtase_suD"/>
</dbReference>
<dbReference type="GeneID" id="41322548"/>
<comment type="cofactor">
    <cofactor evidence="2">
        <name>Fe cation</name>
        <dbReference type="ChEBI" id="CHEBI:24875"/>
    </cofactor>
</comment>
<dbReference type="RefSeq" id="WP_020448040.1">
    <property type="nucleotide sequence ID" value="NC_021353.1"/>
</dbReference>
<keyword evidence="2" id="KW-0460">Magnesium</keyword>
<evidence type="ECO:0000256" key="1">
    <source>
        <dbReference type="ARBA" id="ARBA00023002"/>
    </source>
</evidence>
<dbReference type="HOGENOM" id="CLU_015134_1_2_2"/>
<feature type="binding site" evidence="2">
    <location>
        <position position="67"/>
    </location>
    <ligand>
        <name>Ni(2+)</name>
        <dbReference type="ChEBI" id="CHEBI:49786"/>
    </ligand>
</feature>
<sequence length="357" mass="39651">MSRPMMIPFGPQHPAFLEPMNLSLEITEEKVSSVKVNIGYNHRGMEYALALDYKKTQYLVERVCGICSFHHSSVYCQAMEAIFGVEAPERAQIIRTIFMELQRLTSHLLALGHISESAGYESLFMRSFAVREHIMRLLNRLTGSRVHYSVNIIGGVRTDISSEGVRDILSVIDEIRPEIKALRDVFLNDVTLVHRLSGVGKLTIDEARDWCAVGPVARASGIREDARLDGFAAYGKIAFHPIVREEGDAFARTAVRAEECIQSLDLIEQCLSIMKNGETAVAAKKLPAGSFYSRVEAPRGELIYFLRSEEKKLSRLKIKTPASVNVPILAAIIKNSSLADVPVIAASIDPCICCTDR</sequence>
<dbReference type="Gene3D" id="1.10.645.10">
    <property type="entry name" value="Cytochrome-c3 Hydrogenase, chain B"/>
    <property type="match status" value="1"/>
</dbReference>
<keyword evidence="5" id="KW-1185">Reference proteome</keyword>
<dbReference type="KEGG" id="mer:MMINT_01070"/>
<keyword evidence="2" id="KW-0408">Iron</keyword>
<dbReference type="Pfam" id="PF00346">
    <property type="entry name" value="Complex1_49kDa"/>
    <property type="match status" value="1"/>
</dbReference>
<feature type="binding site" evidence="2">
    <location>
        <position position="351"/>
    </location>
    <ligand>
        <name>Ni(2+)</name>
        <dbReference type="ChEBI" id="CHEBI:49786"/>
    </ligand>
</feature>
<dbReference type="InterPro" id="IPR001501">
    <property type="entry name" value="Ni-dep_hyd_lsu"/>
</dbReference>
<accession>R9T450</accession>
<dbReference type="AlphaFoldDB" id="R9T450"/>
<dbReference type="Proteomes" id="UP000014070">
    <property type="component" value="Chromosome"/>
</dbReference>
<dbReference type="GO" id="GO:0051287">
    <property type="term" value="F:NAD binding"/>
    <property type="evidence" value="ECO:0007669"/>
    <property type="project" value="InterPro"/>
</dbReference>
<dbReference type="InterPro" id="IPR052197">
    <property type="entry name" value="ComplexI_49kDa-like"/>
</dbReference>
<keyword evidence="2" id="KW-0479">Metal-binding</keyword>
<dbReference type="Pfam" id="PF00374">
    <property type="entry name" value="NiFeSe_Hases"/>
    <property type="match status" value="1"/>
</dbReference>
<feature type="binding site" evidence="2">
    <location>
        <position position="67"/>
    </location>
    <ligand>
        <name>Fe cation</name>
        <dbReference type="ChEBI" id="CHEBI:24875"/>
    </ligand>
</feature>
<feature type="binding site" evidence="2">
    <location>
        <position position="354"/>
    </location>
    <ligand>
        <name>Fe cation</name>
        <dbReference type="ChEBI" id="CHEBI:24875"/>
    </ligand>
</feature>
<evidence type="ECO:0000259" key="3">
    <source>
        <dbReference type="Pfam" id="PF00346"/>
    </source>
</evidence>
<organism evidence="4 5">
    <name type="scientific">Methanomassiliicoccus intestinalis (strain Issoire-Mx1)</name>
    <dbReference type="NCBI Taxonomy" id="1295009"/>
    <lineage>
        <taxon>Archaea</taxon>
        <taxon>Methanobacteriati</taxon>
        <taxon>Thermoplasmatota</taxon>
        <taxon>Thermoplasmata</taxon>
        <taxon>Methanomassiliicoccales</taxon>
        <taxon>Methanomassiliicoccaceae</taxon>
        <taxon>Methanomassiliicoccus</taxon>
    </lineage>
</organism>
<dbReference type="EMBL" id="CP005934">
    <property type="protein sequence ID" value="AGN25515.1"/>
    <property type="molecule type" value="Genomic_DNA"/>
</dbReference>
<keyword evidence="2" id="KW-0533">Nickel</keyword>
<proteinExistence type="predicted"/>
<dbReference type="GO" id="GO:0016151">
    <property type="term" value="F:nickel cation binding"/>
    <property type="evidence" value="ECO:0007669"/>
    <property type="project" value="InterPro"/>
</dbReference>
<dbReference type="PANTHER" id="PTHR43485">
    <property type="entry name" value="HYDROGENASE-4 COMPONENT G"/>
    <property type="match status" value="1"/>
</dbReference>
<feature type="binding site" evidence="2">
    <location>
        <position position="46"/>
    </location>
    <ligand>
        <name>Mg(2+)</name>
        <dbReference type="ChEBI" id="CHEBI:18420"/>
    </ligand>
</feature>
<name>R9T450_METII</name>
<dbReference type="SUPFAM" id="SSF56762">
    <property type="entry name" value="HydB/Nqo4-like"/>
    <property type="match status" value="1"/>
</dbReference>
<protein>
    <submittedName>
        <fullName evidence="4">NADH-ubiquinone oxidoreductase chain 49kDa</fullName>
    </submittedName>
</protein>
<keyword evidence="1" id="KW-0560">Oxidoreductase</keyword>
<feature type="binding site" evidence="2">
    <location>
        <position position="318"/>
    </location>
    <ligand>
        <name>Mg(2+)</name>
        <dbReference type="ChEBI" id="CHEBI:18420"/>
    </ligand>
</feature>